<reference evidence="2" key="1">
    <citation type="submission" date="2020-05" db="EMBL/GenBank/DDBJ databases">
        <title>Frigoriglobus tundricola gen. nov., sp. nov., a psychrotolerant cellulolytic planctomycete of the family Gemmataceae with two divergent copies of 16S rRNA gene.</title>
        <authorList>
            <person name="Kulichevskaya I.S."/>
            <person name="Ivanova A.A."/>
            <person name="Naumoff D.G."/>
            <person name="Beletsky A.V."/>
            <person name="Rijpstra W.I.C."/>
            <person name="Sinninghe Damste J.S."/>
            <person name="Mardanov A.V."/>
            <person name="Ravin N.V."/>
            <person name="Dedysh S.N."/>
        </authorList>
    </citation>
    <scope>NUCLEOTIDE SEQUENCE [LARGE SCALE GENOMIC DNA]</scope>
    <source>
        <strain evidence="2">PL17</strain>
    </source>
</reference>
<protein>
    <submittedName>
        <fullName evidence="1">Uncharacterized protein</fullName>
    </submittedName>
</protein>
<dbReference type="Proteomes" id="UP000503447">
    <property type="component" value="Chromosome"/>
</dbReference>
<sequence length="55" mass="5861">MLDLSGNDEVGETALETLAESEYLSPQTELNIRGTGAGPKVCAALRARLGRRLSE</sequence>
<keyword evidence="2" id="KW-1185">Reference proteome</keyword>
<accession>A0A6M5YZP5</accession>
<evidence type="ECO:0000313" key="1">
    <source>
        <dbReference type="EMBL" id="QJW98926.1"/>
    </source>
</evidence>
<evidence type="ECO:0000313" key="2">
    <source>
        <dbReference type="Proteomes" id="UP000503447"/>
    </source>
</evidence>
<dbReference type="RefSeq" id="WP_171473995.1">
    <property type="nucleotide sequence ID" value="NZ_CP053452.2"/>
</dbReference>
<dbReference type="AlphaFoldDB" id="A0A6M5YZP5"/>
<dbReference type="KEGG" id="ftj:FTUN_6521"/>
<dbReference type="EMBL" id="CP053452">
    <property type="protein sequence ID" value="QJW98926.1"/>
    <property type="molecule type" value="Genomic_DNA"/>
</dbReference>
<proteinExistence type="predicted"/>
<organism evidence="1 2">
    <name type="scientific">Frigoriglobus tundricola</name>
    <dbReference type="NCBI Taxonomy" id="2774151"/>
    <lineage>
        <taxon>Bacteria</taxon>
        <taxon>Pseudomonadati</taxon>
        <taxon>Planctomycetota</taxon>
        <taxon>Planctomycetia</taxon>
        <taxon>Gemmatales</taxon>
        <taxon>Gemmataceae</taxon>
        <taxon>Frigoriglobus</taxon>
    </lineage>
</organism>
<gene>
    <name evidence="1" type="ORF">FTUN_6521</name>
</gene>
<name>A0A6M5YZP5_9BACT</name>